<feature type="transmembrane region" description="Helical" evidence="1">
    <location>
        <begin position="6"/>
        <end position="24"/>
    </location>
</feature>
<dbReference type="RefSeq" id="WP_013465309.1">
    <property type="nucleotide sequence ID" value="NZ_BJXY01000053.1"/>
</dbReference>
<keyword evidence="1" id="KW-0472">Membrane</keyword>
<keyword evidence="3" id="KW-1185">Reference proteome</keyword>
<comment type="caution">
    <text evidence="2">The sequence shown here is derived from an EMBL/GenBank/DDBJ whole genome shotgun (WGS) entry which is preliminary data.</text>
</comment>
<feature type="transmembrane region" description="Helical" evidence="1">
    <location>
        <begin position="69"/>
        <end position="89"/>
    </location>
</feature>
<reference evidence="2" key="1">
    <citation type="journal article" date="2014" name="Int. J. Syst. Evol. Microbiol.">
        <title>Complete genome sequence of Corynebacterium casei LMG S-19264T (=DSM 44701T), isolated from a smear-ripened cheese.</title>
        <authorList>
            <consortium name="US DOE Joint Genome Institute (JGI-PGF)"/>
            <person name="Walter F."/>
            <person name="Albersmeier A."/>
            <person name="Kalinowski J."/>
            <person name="Ruckert C."/>
        </authorList>
    </citation>
    <scope>NUCLEOTIDE SEQUENCE</scope>
    <source>
        <strain evidence="2">NBRC 103034</strain>
    </source>
</reference>
<gene>
    <name evidence="2" type="ORF">GCM10007914_02410</name>
</gene>
<evidence type="ECO:0000313" key="2">
    <source>
        <dbReference type="EMBL" id="GLQ01360.1"/>
    </source>
</evidence>
<organism evidence="2 3">
    <name type="scientific">Pseudoalteromonas tetraodonis GFC</name>
    <dbReference type="NCBI Taxonomy" id="1315271"/>
    <lineage>
        <taxon>Bacteria</taxon>
        <taxon>Pseudomonadati</taxon>
        <taxon>Pseudomonadota</taxon>
        <taxon>Gammaproteobacteria</taxon>
        <taxon>Alteromonadales</taxon>
        <taxon>Pseudoalteromonadaceae</taxon>
        <taxon>Pseudoalteromonas</taxon>
    </lineage>
</organism>
<reference evidence="2" key="2">
    <citation type="submission" date="2023-01" db="EMBL/GenBank/DDBJ databases">
        <title>Draft genome sequence of Pseudoalteromonas tetraodonis strain NBRC 103034.</title>
        <authorList>
            <person name="Sun Q."/>
            <person name="Mori K."/>
        </authorList>
    </citation>
    <scope>NUCLEOTIDE SEQUENCE</scope>
    <source>
        <strain evidence="2">NBRC 103034</strain>
    </source>
</reference>
<evidence type="ECO:0000256" key="1">
    <source>
        <dbReference type="SAM" id="Phobius"/>
    </source>
</evidence>
<keyword evidence="1" id="KW-1133">Transmembrane helix</keyword>
<accession>A0AA37S0S8</accession>
<dbReference type="GeneID" id="99694728"/>
<protein>
    <submittedName>
        <fullName evidence="2">Uncharacterized protein</fullName>
    </submittedName>
</protein>
<name>A0AA37S0S8_9GAMM</name>
<proteinExistence type="predicted"/>
<evidence type="ECO:0000313" key="3">
    <source>
        <dbReference type="Proteomes" id="UP001161408"/>
    </source>
</evidence>
<dbReference type="AlphaFoldDB" id="A0AA37S0S8"/>
<sequence>MTPELNLLLLVIIMITLGYGFIYPRFAGSSFKKVSVQDLFATGITLLIASRLYYNSGVQFSWLLFEVNWFWFTFLTYVIIEIPVFFIYAKKHNMQFS</sequence>
<keyword evidence="1" id="KW-0812">Transmembrane</keyword>
<dbReference type="Proteomes" id="UP001161408">
    <property type="component" value="Unassembled WGS sequence"/>
</dbReference>
<dbReference type="EMBL" id="BSNE01000002">
    <property type="protein sequence ID" value="GLQ01360.1"/>
    <property type="molecule type" value="Genomic_DNA"/>
</dbReference>